<evidence type="ECO:0000313" key="3">
    <source>
        <dbReference type="Proteomes" id="UP001231362"/>
    </source>
</evidence>
<keyword evidence="3" id="KW-1185">Reference proteome</keyword>
<keyword evidence="1" id="KW-0812">Transmembrane</keyword>
<keyword evidence="1" id="KW-1133">Transmembrane helix</keyword>
<organism evidence="2 3">
    <name type="scientific">Anoxybacillus andreesenii</name>
    <dbReference type="NCBI Taxonomy" id="1325932"/>
    <lineage>
        <taxon>Bacteria</taxon>
        <taxon>Bacillati</taxon>
        <taxon>Bacillota</taxon>
        <taxon>Bacilli</taxon>
        <taxon>Bacillales</taxon>
        <taxon>Anoxybacillaceae</taxon>
        <taxon>Anoxybacillus</taxon>
    </lineage>
</organism>
<evidence type="ECO:0000313" key="2">
    <source>
        <dbReference type="EMBL" id="MDQ0157426.1"/>
    </source>
</evidence>
<dbReference type="EMBL" id="JAUSTU010000027">
    <property type="protein sequence ID" value="MDQ0157426.1"/>
    <property type="molecule type" value="Genomic_DNA"/>
</dbReference>
<dbReference type="Proteomes" id="UP001231362">
    <property type="component" value="Unassembled WGS sequence"/>
</dbReference>
<keyword evidence="1" id="KW-0472">Membrane</keyword>
<gene>
    <name evidence="2" type="ORF">J2S07_003761</name>
</gene>
<protein>
    <recommendedName>
        <fullName evidence="4">LPXTG cell wall anchor domain-containing protein</fullName>
    </recommendedName>
</protein>
<accession>A0ABT9V901</accession>
<proteinExistence type="predicted"/>
<feature type="transmembrane region" description="Helical" evidence="1">
    <location>
        <begin position="12"/>
        <end position="35"/>
    </location>
</feature>
<evidence type="ECO:0008006" key="4">
    <source>
        <dbReference type="Google" id="ProtNLM"/>
    </source>
</evidence>
<sequence>MEGGEQGQIIPLIMLDGIFVLIYLFIGMLFVVLLFKKKER</sequence>
<name>A0ABT9V901_9BACL</name>
<comment type="caution">
    <text evidence="2">The sequence shown here is derived from an EMBL/GenBank/DDBJ whole genome shotgun (WGS) entry which is preliminary data.</text>
</comment>
<evidence type="ECO:0000256" key="1">
    <source>
        <dbReference type="SAM" id="Phobius"/>
    </source>
</evidence>
<reference evidence="2 3" key="1">
    <citation type="submission" date="2023-07" db="EMBL/GenBank/DDBJ databases">
        <title>Genomic Encyclopedia of Type Strains, Phase IV (KMG-IV): sequencing the most valuable type-strain genomes for metagenomic binning, comparative biology and taxonomic classification.</title>
        <authorList>
            <person name="Goeker M."/>
        </authorList>
    </citation>
    <scope>NUCLEOTIDE SEQUENCE [LARGE SCALE GENOMIC DNA]</scope>
    <source>
        <strain evidence="2 3">DSM 23948</strain>
    </source>
</reference>